<comment type="similarity">
    <text evidence="2">Belongs to the bacterial ribosomal protein bL36 family.</text>
</comment>
<accession>A0A6H5IMH5</accession>
<protein>
    <recommendedName>
        <fullName evidence="7">Large ribosomal subunit protein bL36m</fullName>
    </recommendedName>
    <alternativeName>
        <fullName evidence="8">39S ribosomal protein L36, mitochondrial</fullName>
    </alternativeName>
</protein>
<evidence type="ECO:0000313" key="9">
    <source>
        <dbReference type="EMBL" id="CAB0038377.1"/>
    </source>
</evidence>
<keyword evidence="4" id="KW-0689">Ribosomal protein</keyword>
<evidence type="ECO:0000256" key="7">
    <source>
        <dbReference type="ARBA" id="ARBA00035239"/>
    </source>
</evidence>
<evidence type="ECO:0000256" key="6">
    <source>
        <dbReference type="ARBA" id="ARBA00023274"/>
    </source>
</evidence>
<dbReference type="PANTHER" id="PTHR46909:SF1">
    <property type="entry name" value="LARGE RIBOSOMAL SUBUNIT PROTEIN BL36M"/>
    <property type="match status" value="1"/>
</dbReference>
<dbReference type="InterPro" id="IPR035977">
    <property type="entry name" value="Ribosomal_bL36_sp"/>
</dbReference>
<evidence type="ECO:0000256" key="2">
    <source>
        <dbReference type="ARBA" id="ARBA00007645"/>
    </source>
</evidence>
<dbReference type="EMBL" id="CADCXV010000905">
    <property type="protein sequence ID" value="CAB0038377.1"/>
    <property type="molecule type" value="Genomic_DNA"/>
</dbReference>
<dbReference type="GO" id="GO:0003735">
    <property type="term" value="F:structural constituent of ribosome"/>
    <property type="evidence" value="ECO:0007669"/>
    <property type="project" value="InterPro"/>
</dbReference>
<keyword evidence="6" id="KW-0687">Ribonucleoprotein</keyword>
<dbReference type="InterPro" id="IPR052143">
    <property type="entry name" value="Mitoribosomal_bL36m"/>
</dbReference>
<dbReference type="OrthoDB" id="10265903at2759"/>
<dbReference type="Proteomes" id="UP000479190">
    <property type="component" value="Unassembled WGS sequence"/>
</dbReference>
<proteinExistence type="inferred from homology"/>
<evidence type="ECO:0000256" key="8">
    <source>
        <dbReference type="ARBA" id="ARBA00035411"/>
    </source>
</evidence>
<dbReference type="PANTHER" id="PTHR46909">
    <property type="entry name" value="39S RIBOSOMAL PROTEIN L36, MITOCHONDRIAL"/>
    <property type="match status" value="1"/>
</dbReference>
<dbReference type="InterPro" id="IPR000473">
    <property type="entry name" value="Ribosomal_bL36"/>
</dbReference>
<organism evidence="9 10">
    <name type="scientific">Trichogramma brassicae</name>
    <dbReference type="NCBI Taxonomy" id="86971"/>
    <lineage>
        <taxon>Eukaryota</taxon>
        <taxon>Metazoa</taxon>
        <taxon>Ecdysozoa</taxon>
        <taxon>Arthropoda</taxon>
        <taxon>Hexapoda</taxon>
        <taxon>Insecta</taxon>
        <taxon>Pterygota</taxon>
        <taxon>Neoptera</taxon>
        <taxon>Endopterygota</taxon>
        <taxon>Hymenoptera</taxon>
        <taxon>Apocrita</taxon>
        <taxon>Proctotrupomorpha</taxon>
        <taxon>Chalcidoidea</taxon>
        <taxon>Trichogrammatidae</taxon>
        <taxon>Trichogramma</taxon>
    </lineage>
</organism>
<evidence type="ECO:0000313" key="10">
    <source>
        <dbReference type="Proteomes" id="UP000479190"/>
    </source>
</evidence>
<evidence type="ECO:0000256" key="1">
    <source>
        <dbReference type="ARBA" id="ARBA00004173"/>
    </source>
</evidence>
<evidence type="ECO:0000256" key="4">
    <source>
        <dbReference type="ARBA" id="ARBA00022980"/>
    </source>
</evidence>
<gene>
    <name evidence="9" type="ORF">TBRA_LOCUS10162</name>
</gene>
<name>A0A6H5IMH5_9HYME</name>
<dbReference type="SUPFAM" id="SSF57840">
    <property type="entry name" value="Ribosomal protein L36"/>
    <property type="match status" value="1"/>
</dbReference>
<dbReference type="GO" id="GO:0005762">
    <property type="term" value="C:mitochondrial large ribosomal subunit"/>
    <property type="evidence" value="ECO:0007669"/>
    <property type="project" value="TreeGrafter"/>
</dbReference>
<keyword evidence="10" id="KW-1185">Reference proteome</keyword>
<evidence type="ECO:0000256" key="5">
    <source>
        <dbReference type="ARBA" id="ARBA00023128"/>
    </source>
</evidence>
<keyword evidence="3" id="KW-0809">Transit peptide</keyword>
<reference evidence="9 10" key="1">
    <citation type="submission" date="2020-02" db="EMBL/GenBank/DDBJ databases">
        <authorList>
            <person name="Ferguson B K."/>
        </authorList>
    </citation>
    <scope>NUCLEOTIDE SEQUENCE [LARGE SCALE GENOMIC DNA]</scope>
</reference>
<comment type="subcellular location">
    <subcellularLocation>
        <location evidence="1">Mitochondrion</location>
    </subcellularLocation>
</comment>
<dbReference type="AlphaFoldDB" id="A0A6H5IMH5"/>
<keyword evidence="5" id="KW-0496">Mitochondrion</keyword>
<sequence>MNLQILTRFQGTVNNLVKRAFTPMINSRGIHGICKSIFTPQPIVNNWSVSTETQFLTPIIPQFNQVCGMKQRGKPQLRCKGCFFVAKEGRLFVYCRLKPRHKQMGMQKSFKYRRILTYAYQKKQRDW</sequence>
<dbReference type="Pfam" id="PF00444">
    <property type="entry name" value="Ribosomal_L36"/>
    <property type="match status" value="1"/>
</dbReference>
<dbReference type="GO" id="GO:0006412">
    <property type="term" value="P:translation"/>
    <property type="evidence" value="ECO:0007669"/>
    <property type="project" value="InterPro"/>
</dbReference>
<evidence type="ECO:0000256" key="3">
    <source>
        <dbReference type="ARBA" id="ARBA00022946"/>
    </source>
</evidence>